<keyword evidence="4 5" id="KW-0143">Chaperone</keyword>
<evidence type="ECO:0000256" key="1">
    <source>
        <dbReference type="ARBA" id="ARBA00022490"/>
    </source>
</evidence>
<dbReference type="SUPFAM" id="SSF50346">
    <property type="entry name" value="PRC-barrel domain"/>
    <property type="match status" value="1"/>
</dbReference>
<evidence type="ECO:0000256" key="5">
    <source>
        <dbReference type="HAMAP-Rule" id="MF_00014"/>
    </source>
</evidence>
<dbReference type="PATRIC" id="fig|1045004.4.peg.1614"/>
<evidence type="ECO:0000256" key="2">
    <source>
        <dbReference type="ARBA" id="ARBA00022517"/>
    </source>
</evidence>
<dbReference type="InterPro" id="IPR011033">
    <property type="entry name" value="PRC_barrel-like_sf"/>
</dbReference>
<keyword evidence="2 5" id="KW-0690">Ribosome biogenesis</keyword>
<dbReference type="InterPro" id="IPR036976">
    <property type="entry name" value="RimM_N_sf"/>
</dbReference>
<protein>
    <recommendedName>
        <fullName evidence="5">Ribosome maturation factor RimM</fullName>
    </recommendedName>
</protein>
<dbReference type="PANTHER" id="PTHR33692:SF1">
    <property type="entry name" value="RIBOSOME MATURATION FACTOR RIMM"/>
    <property type="match status" value="1"/>
</dbReference>
<dbReference type="InterPro" id="IPR056792">
    <property type="entry name" value="PRC_RimM"/>
</dbReference>
<accession>G9WGB2</accession>
<dbReference type="RefSeq" id="WP_007746796.1">
    <property type="nucleotide sequence ID" value="NZ_CM001398.1"/>
</dbReference>
<evidence type="ECO:0000259" key="7">
    <source>
        <dbReference type="Pfam" id="PF24986"/>
    </source>
</evidence>
<dbReference type="HAMAP" id="MF_00014">
    <property type="entry name" value="Ribosome_mat_RimM"/>
    <property type="match status" value="1"/>
</dbReference>
<dbReference type="InterPro" id="IPR009000">
    <property type="entry name" value="Transl_B-barrel_sf"/>
</dbReference>
<dbReference type="eggNOG" id="COG0806">
    <property type="taxonomic scope" value="Bacteria"/>
</dbReference>
<gene>
    <name evidence="5" type="primary">rimM</name>
    <name evidence="8" type="ORF">OKIT_1644</name>
</gene>
<comment type="function">
    <text evidence="5">An accessory protein needed during the final step in the assembly of 30S ribosomal subunit, possibly for assembly of the head region. Essential for efficient processing of 16S rRNA. May be needed both before and after RbfA during the maturation of 16S rRNA. It has affinity for free ribosomal 30S subunits but not for 70S ribosomes.</text>
</comment>
<organism evidence="8 9">
    <name type="scientific">Oenococcus kitaharae DSM 17330</name>
    <dbReference type="NCBI Taxonomy" id="1045004"/>
    <lineage>
        <taxon>Bacteria</taxon>
        <taxon>Bacillati</taxon>
        <taxon>Bacillota</taxon>
        <taxon>Bacilli</taxon>
        <taxon>Lactobacillales</taxon>
        <taxon>Lactobacillaceae</taxon>
        <taxon>Oenococcus</taxon>
    </lineage>
</organism>
<dbReference type="Pfam" id="PF24986">
    <property type="entry name" value="PRC_RimM"/>
    <property type="match status" value="1"/>
</dbReference>
<comment type="similarity">
    <text evidence="5">Belongs to the RimM family.</text>
</comment>
<dbReference type="GO" id="GO:0043022">
    <property type="term" value="F:ribosome binding"/>
    <property type="evidence" value="ECO:0007669"/>
    <property type="project" value="InterPro"/>
</dbReference>
<dbReference type="GO" id="GO:0005737">
    <property type="term" value="C:cytoplasm"/>
    <property type="evidence" value="ECO:0007669"/>
    <property type="project" value="UniProtKB-SubCell"/>
</dbReference>
<sequence>MAKLRVGKIINTHGIKGELKIDVVTDFPDQRFAKKAKLFVSDKELTILTSRPFHQFWLVTFAGYEDINLVEQYKGQDIFVDESVSQPKTLPGEFFVSQILGLQAVDENGRVIGQIVDSFHTGANDVWTIKKTNGKEILIPYIDQVVKKVDLAGRQVTIDLLEGLDED</sequence>
<comment type="caution">
    <text evidence="8">The sequence shown here is derived from an EMBL/GenBank/DDBJ whole genome shotgun (WGS) entry which is preliminary data.</text>
</comment>
<dbReference type="HOGENOM" id="CLU_077636_3_2_9"/>
<evidence type="ECO:0000313" key="8">
    <source>
        <dbReference type="EMBL" id="EHN59720.1"/>
    </source>
</evidence>
<dbReference type="Gene3D" id="2.30.30.240">
    <property type="entry name" value="PRC-barrel domain"/>
    <property type="match status" value="1"/>
</dbReference>
<dbReference type="AlphaFoldDB" id="G9WGB2"/>
<evidence type="ECO:0000259" key="6">
    <source>
        <dbReference type="Pfam" id="PF01782"/>
    </source>
</evidence>
<keyword evidence="3 5" id="KW-0698">rRNA processing</keyword>
<dbReference type="STRING" id="336988.NT96_01870"/>
<dbReference type="PANTHER" id="PTHR33692">
    <property type="entry name" value="RIBOSOME MATURATION FACTOR RIMM"/>
    <property type="match status" value="1"/>
</dbReference>
<keyword evidence="1 5" id="KW-0963">Cytoplasm</keyword>
<dbReference type="InterPro" id="IPR011961">
    <property type="entry name" value="RimM"/>
</dbReference>
<feature type="domain" description="Ribosome maturation factor RimM PRC barrel" evidence="7">
    <location>
        <begin position="97"/>
        <end position="164"/>
    </location>
</feature>
<proteinExistence type="inferred from homology"/>
<dbReference type="GO" id="GO:0005840">
    <property type="term" value="C:ribosome"/>
    <property type="evidence" value="ECO:0007669"/>
    <property type="project" value="InterPro"/>
</dbReference>
<comment type="subcellular location">
    <subcellularLocation>
        <location evidence="5">Cytoplasm</location>
    </subcellularLocation>
</comment>
<dbReference type="GO" id="GO:0006364">
    <property type="term" value="P:rRNA processing"/>
    <property type="evidence" value="ECO:0007669"/>
    <property type="project" value="UniProtKB-UniRule"/>
</dbReference>
<dbReference type="Proteomes" id="UP000004959">
    <property type="component" value="Chromosome"/>
</dbReference>
<reference evidence="8 9" key="1">
    <citation type="journal article" date="2012" name="PLoS ONE">
        <title>Functional divergence in the genus oenococcus as predicted by genome sequencing of the newly-described species, Oenococcus kitaharae.</title>
        <authorList>
            <person name="Borneman A.R."/>
            <person name="McCarthy J.M."/>
            <person name="Chambers P.J."/>
            <person name="Bartowsky E.J."/>
        </authorList>
    </citation>
    <scope>NUCLEOTIDE SEQUENCE [LARGE SCALE GENOMIC DNA]</scope>
    <source>
        <strain evidence="9">DSM17330</strain>
    </source>
</reference>
<dbReference type="OrthoDB" id="9810331at2"/>
<comment type="domain">
    <text evidence="5">The PRC barrel domain binds ribosomal protein uS19.</text>
</comment>
<dbReference type="EMBL" id="AFVZ01000001">
    <property type="protein sequence ID" value="EHN59720.1"/>
    <property type="molecule type" value="Genomic_DNA"/>
</dbReference>
<dbReference type="Pfam" id="PF01782">
    <property type="entry name" value="RimM"/>
    <property type="match status" value="1"/>
</dbReference>
<dbReference type="NCBIfam" id="TIGR02273">
    <property type="entry name" value="16S_RimM"/>
    <property type="match status" value="1"/>
</dbReference>
<evidence type="ECO:0000256" key="4">
    <source>
        <dbReference type="ARBA" id="ARBA00023186"/>
    </source>
</evidence>
<dbReference type="Gene3D" id="2.40.30.60">
    <property type="entry name" value="RimM"/>
    <property type="match status" value="1"/>
</dbReference>
<keyword evidence="9" id="KW-1185">Reference proteome</keyword>
<evidence type="ECO:0000256" key="3">
    <source>
        <dbReference type="ARBA" id="ARBA00022552"/>
    </source>
</evidence>
<evidence type="ECO:0000313" key="9">
    <source>
        <dbReference type="Proteomes" id="UP000004959"/>
    </source>
</evidence>
<feature type="domain" description="RimM N-terminal" evidence="6">
    <location>
        <begin position="6"/>
        <end position="83"/>
    </location>
</feature>
<comment type="subunit">
    <text evidence="5">Binds ribosomal protein uS19.</text>
</comment>
<dbReference type="InterPro" id="IPR002676">
    <property type="entry name" value="RimM_N"/>
</dbReference>
<dbReference type="GO" id="GO:0042274">
    <property type="term" value="P:ribosomal small subunit biogenesis"/>
    <property type="evidence" value="ECO:0007669"/>
    <property type="project" value="UniProtKB-UniRule"/>
</dbReference>
<dbReference type="SUPFAM" id="SSF50447">
    <property type="entry name" value="Translation proteins"/>
    <property type="match status" value="1"/>
</dbReference>
<name>G9WGB2_9LACO</name>